<comment type="subcellular location">
    <subcellularLocation>
        <location evidence="1">Golgi apparatus membrane</location>
        <topology evidence="1">Multi-pass membrane protein</topology>
    </subcellularLocation>
</comment>
<sequence>MAVPLGRTNTKPTFVLAQMIFAISLFFTILGFVRVLLEIHNQNNKTDGDECYVISVHSLFQAEANTAGTTTTTTTVSPSKATPSKSSVSHGQFFLFHFLTTTLLSYPLSYLLQRRKLVPDFVLTIYGVYFILCNLTLHRVYGGPLYWWGSVLVAGVGNGMAQSWLWCRRRELMDIPVSGNEANDRTELQVVAT</sequence>
<proteinExistence type="inferred from homology"/>
<keyword evidence="3" id="KW-0813">Transport</keyword>
<dbReference type="EMBL" id="LR877155">
    <property type="protein sequence ID" value="CAD2218544.1"/>
    <property type="molecule type" value="Genomic_DNA"/>
</dbReference>
<dbReference type="AlphaFoldDB" id="A0A7G2CHZ7"/>
<evidence type="ECO:0000256" key="4">
    <source>
        <dbReference type="ARBA" id="ARBA00022692"/>
    </source>
</evidence>
<dbReference type="GO" id="GO:0005802">
    <property type="term" value="C:trans-Golgi network"/>
    <property type="evidence" value="ECO:0007669"/>
    <property type="project" value="TreeGrafter"/>
</dbReference>
<evidence type="ECO:0000256" key="9">
    <source>
        <dbReference type="SAM" id="Phobius"/>
    </source>
</evidence>
<accession>A0A7G2CHZ7</accession>
<evidence type="ECO:0000256" key="6">
    <source>
        <dbReference type="ARBA" id="ARBA00022989"/>
    </source>
</evidence>
<dbReference type="VEuPathDB" id="TriTrypDB:ADEAN_000603300"/>
<comment type="similarity">
    <text evidence="2">Belongs to the SYS1 family.</text>
</comment>
<dbReference type="PANTHER" id="PTHR12952">
    <property type="entry name" value="SYS1"/>
    <property type="match status" value="1"/>
</dbReference>
<dbReference type="Pfam" id="PF09801">
    <property type="entry name" value="SYS1"/>
    <property type="match status" value="1"/>
</dbReference>
<evidence type="ECO:0000256" key="3">
    <source>
        <dbReference type="ARBA" id="ARBA00022448"/>
    </source>
</evidence>
<dbReference type="GO" id="GO:0006895">
    <property type="term" value="P:Golgi to endosome transport"/>
    <property type="evidence" value="ECO:0007669"/>
    <property type="project" value="TreeGrafter"/>
</dbReference>
<dbReference type="GO" id="GO:0043001">
    <property type="term" value="P:Golgi to plasma membrane protein transport"/>
    <property type="evidence" value="ECO:0007669"/>
    <property type="project" value="TreeGrafter"/>
</dbReference>
<dbReference type="PANTHER" id="PTHR12952:SF0">
    <property type="entry name" value="PROTEIN SYS1 HOMOLOG"/>
    <property type="match status" value="1"/>
</dbReference>
<feature type="transmembrane region" description="Helical" evidence="9">
    <location>
        <begin position="121"/>
        <end position="141"/>
    </location>
</feature>
<dbReference type="InterPro" id="IPR019185">
    <property type="entry name" value="Integral_membrane_SYS1-rel"/>
</dbReference>
<organism evidence="10 11">
    <name type="scientific">Angomonas deanei</name>
    <dbReference type="NCBI Taxonomy" id="59799"/>
    <lineage>
        <taxon>Eukaryota</taxon>
        <taxon>Discoba</taxon>
        <taxon>Euglenozoa</taxon>
        <taxon>Kinetoplastea</taxon>
        <taxon>Metakinetoplastina</taxon>
        <taxon>Trypanosomatida</taxon>
        <taxon>Trypanosomatidae</taxon>
        <taxon>Strigomonadinae</taxon>
        <taxon>Angomonas</taxon>
    </lineage>
</organism>
<keyword evidence="7" id="KW-0333">Golgi apparatus</keyword>
<keyword evidence="11" id="KW-1185">Reference proteome</keyword>
<evidence type="ECO:0000313" key="10">
    <source>
        <dbReference type="EMBL" id="CAD2218544.1"/>
    </source>
</evidence>
<feature type="transmembrane region" description="Helical" evidence="9">
    <location>
        <begin position="147"/>
        <end position="167"/>
    </location>
</feature>
<dbReference type="GO" id="GO:0005829">
    <property type="term" value="C:cytosol"/>
    <property type="evidence" value="ECO:0007669"/>
    <property type="project" value="GOC"/>
</dbReference>
<keyword evidence="8 9" id="KW-0472">Membrane</keyword>
<gene>
    <name evidence="10" type="ORF">ADEAN_000603300</name>
</gene>
<dbReference type="GO" id="GO:0034067">
    <property type="term" value="P:protein localization to Golgi apparatus"/>
    <property type="evidence" value="ECO:0007669"/>
    <property type="project" value="TreeGrafter"/>
</dbReference>
<evidence type="ECO:0000256" key="8">
    <source>
        <dbReference type="ARBA" id="ARBA00023136"/>
    </source>
</evidence>
<evidence type="ECO:0000256" key="2">
    <source>
        <dbReference type="ARBA" id="ARBA00008160"/>
    </source>
</evidence>
<evidence type="ECO:0000313" key="11">
    <source>
        <dbReference type="Proteomes" id="UP000515908"/>
    </source>
</evidence>
<evidence type="ECO:0000256" key="5">
    <source>
        <dbReference type="ARBA" id="ARBA00022927"/>
    </source>
</evidence>
<keyword evidence="4 9" id="KW-0812">Transmembrane</keyword>
<reference evidence="10 11" key="1">
    <citation type="submission" date="2020-08" db="EMBL/GenBank/DDBJ databases">
        <authorList>
            <person name="Newling K."/>
            <person name="Davey J."/>
            <person name="Forrester S."/>
        </authorList>
    </citation>
    <scope>NUCLEOTIDE SEQUENCE [LARGE SCALE GENOMIC DNA]</scope>
    <source>
        <strain evidence="11">Crithidia deanei Carvalho (ATCC PRA-265)</strain>
    </source>
</reference>
<evidence type="ECO:0000256" key="7">
    <source>
        <dbReference type="ARBA" id="ARBA00023034"/>
    </source>
</evidence>
<dbReference type="Proteomes" id="UP000515908">
    <property type="component" value="Chromosome 11"/>
</dbReference>
<evidence type="ECO:0000256" key="1">
    <source>
        <dbReference type="ARBA" id="ARBA00004653"/>
    </source>
</evidence>
<feature type="transmembrane region" description="Helical" evidence="9">
    <location>
        <begin position="12"/>
        <end position="37"/>
    </location>
</feature>
<keyword evidence="5" id="KW-0653">Protein transport</keyword>
<name>A0A7G2CHZ7_9TRYP</name>
<dbReference type="GO" id="GO:0000139">
    <property type="term" value="C:Golgi membrane"/>
    <property type="evidence" value="ECO:0007669"/>
    <property type="project" value="UniProtKB-SubCell"/>
</dbReference>
<protein>
    <submittedName>
        <fullName evidence="10">Integral membrane protein S linking to the trans Golgi network, putative</fullName>
    </submittedName>
</protein>
<keyword evidence="6 9" id="KW-1133">Transmembrane helix</keyword>